<feature type="compositionally biased region" description="Basic residues" evidence="1">
    <location>
        <begin position="1"/>
        <end position="10"/>
    </location>
</feature>
<name>A0A8J1U6C8_OWEFU</name>
<feature type="region of interest" description="Disordered" evidence="1">
    <location>
        <begin position="257"/>
        <end position="326"/>
    </location>
</feature>
<dbReference type="EMBL" id="CAIIXF020000008">
    <property type="protein sequence ID" value="CAH1791012.1"/>
    <property type="molecule type" value="Genomic_DNA"/>
</dbReference>
<protein>
    <submittedName>
        <fullName evidence="2">Uncharacterized protein</fullName>
    </submittedName>
</protein>
<proteinExistence type="predicted"/>
<evidence type="ECO:0000256" key="1">
    <source>
        <dbReference type="SAM" id="MobiDB-lite"/>
    </source>
</evidence>
<dbReference type="AlphaFoldDB" id="A0A8J1U6C8"/>
<feature type="compositionally biased region" description="Polar residues" evidence="1">
    <location>
        <begin position="11"/>
        <end position="21"/>
    </location>
</feature>
<feature type="region of interest" description="Disordered" evidence="1">
    <location>
        <begin position="163"/>
        <end position="182"/>
    </location>
</feature>
<evidence type="ECO:0000313" key="3">
    <source>
        <dbReference type="Proteomes" id="UP000749559"/>
    </source>
</evidence>
<feature type="region of interest" description="Disordered" evidence="1">
    <location>
        <begin position="1"/>
        <end position="22"/>
    </location>
</feature>
<gene>
    <name evidence="2" type="ORF">OFUS_LOCUS16151</name>
</gene>
<keyword evidence="3" id="KW-1185">Reference proteome</keyword>
<organism evidence="2 3">
    <name type="scientific">Owenia fusiformis</name>
    <name type="common">Polychaete worm</name>
    <dbReference type="NCBI Taxonomy" id="6347"/>
    <lineage>
        <taxon>Eukaryota</taxon>
        <taxon>Metazoa</taxon>
        <taxon>Spiralia</taxon>
        <taxon>Lophotrochozoa</taxon>
        <taxon>Annelida</taxon>
        <taxon>Polychaeta</taxon>
        <taxon>Sedentaria</taxon>
        <taxon>Canalipalpata</taxon>
        <taxon>Sabellida</taxon>
        <taxon>Oweniida</taxon>
        <taxon>Oweniidae</taxon>
        <taxon>Owenia</taxon>
    </lineage>
</organism>
<sequence length="326" mass="36778">MYHSGAKHLKTNLSERSQGQQMRPGEIQNLVDFLKGNQMQRETTEMRMKRRDPLPDIGKTANLRNIDLDRGVNINIEETLPDDAYNELECQQNIQAGKRCRTPSPPPSMHISPRSLNTINKPSVLPQSLGSYGNEMYSKRSSKTRAIVGCRRPVANVRHLPPIQRIEPPDRPSAPEPRPDIVIPSVDGNDDIDEFNAQISGDSHQDSAITIDENIDRLLSPIQERNDSSQDEYSNHKTVHALRREFSDVTLEAQTRKSQSQINTFHKQGRESVTGISKDSDIVIRPASPNATRTQETERPWAPEPSSMHSPDMDHDGEPIDFIDVN</sequence>
<dbReference type="Proteomes" id="UP000749559">
    <property type="component" value="Unassembled WGS sequence"/>
</dbReference>
<evidence type="ECO:0000313" key="2">
    <source>
        <dbReference type="EMBL" id="CAH1791012.1"/>
    </source>
</evidence>
<reference evidence="2" key="1">
    <citation type="submission" date="2022-03" db="EMBL/GenBank/DDBJ databases">
        <authorList>
            <person name="Martin C."/>
        </authorList>
    </citation>
    <scope>NUCLEOTIDE SEQUENCE</scope>
</reference>
<feature type="region of interest" description="Disordered" evidence="1">
    <location>
        <begin position="97"/>
        <end position="120"/>
    </location>
</feature>
<comment type="caution">
    <text evidence="2">The sequence shown here is derived from an EMBL/GenBank/DDBJ whole genome shotgun (WGS) entry which is preliminary data.</text>
</comment>
<accession>A0A8J1U6C8</accession>
<feature type="compositionally biased region" description="Polar residues" evidence="1">
    <location>
        <begin position="257"/>
        <end position="266"/>
    </location>
</feature>